<keyword evidence="4" id="KW-1185">Reference proteome</keyword>
<evidence type="ECO:0000256" key="1">
    <source>
        <dbReference type="SAM" id="Phobius"/>
    </source>
</evidence>
<feature type="transmembrane region" description="Helical" evidence="1">
    <location>
        <begin position="105"/>
        <end position="125"/>
    </location>
</feature>
<dbReference type="RefSeq" id="WP_095609731.1">
    <property type="nucleotide sequence ID" value="NZ_NMPM01000008.1"/>
</dbReference>
<evidence type="ECO:0000313" key="4">
    <source>
        <dbReference type="Proteomes" id="UP000218332"/>
    </source>
</evidence>
<protein>
    <submittedName>
        <fullName evidence="3">RseC/MucC-like positive regulator of sigma(E)</fullName>
    </submittedName>
    <submittedName>
        <fullName evidence="2">Sigma E positive regulator RseC/MucC</fullName>
    </submittedName>
</protein>
<comment type="caution">
    <text evidence="2">The sequence shown here is derived from an EMBL/GenBank/DDBJ whole genome shotgun (WGS) entry which is preliminary data.</text>
</comment>
<reference evidence="2 4" key="1">
    <citation type="submission" date="2017-07" db="EMBL/GenBank/DDBJ databases">
        <title>Tamlnaduibacter salinus (Mi-7) genome sequencing.</title>
        <authorList>
            <person name="Verma A."/>
            <person name="Krishnamurthi S."/>
        </authorList>
    </citation>
    <scope>NUCLEOTIDE SEQUENCE [LARGE SCALE GENOMIC DNA]</scope>
    <source>
        <strain evidence="2 4">Mi-7</strain>
    </source>
</reference>
<dbReference type="EMBL" id="NMPM01000008">
    <property type="protein sequence ID" value="PAV27188.1"/>
    <property type="molecule type" value="Genomic_DNA"/>
</dbReference>
<dbReference type="EMBL" id="QEKQ01000001">
    <property type="protein sequence ID" value="PVY78978.1"/>
    <property type="molecule type" value="Genomic_DNA"/>
</dbReference>
<reference evidence="3 5" key="2">
    <citation type="submission" date="2018-04" db="EMBL/GenBank/DDBJ databases">
        <title>Genomic Encyclopedia of Type Strains, Phase IV (KMG-IV): sequencing the most valuable type-strain genomes for metagenomic binning, comparative biology and taxonomic classification.</title>
        <authorList>
            <person name="Goeker M."/>
        </authorList>
    </citation>
    <scope>NUCLEOTIDE SEQUENCE [LARGE SCALE GENOMIC DNA]</scope>
    <source>
        <strain evidence="3 5">DSM 28688</strain>
    </source>
</reference>
<gene>
    <name evidence="3" type="ORF">C8D92_101184</name>
    <name evidence="2" type="ORF">CF392_01675</name>
</gene>
<accession>A0A2A2I728</accession>
<feature type="transmembrane region" description="Helical" evidence="1">
    <location>
        <begin position="79"/>
        <end position="99"/>
    </location>
</feature>
<dbReference type="OrthoDB" id="9795854at2"/>
<evidence type="ECO:0000313" key="3">
    <source>
        <dbReference type="EMBL" id="PVY78978.1"/>
    </source>
</evidence>
<dbReference type="InterPro" id="IPR026268">
    <property type="entry name" value="RseC"/>
</dbReference>
<name>A0A2A2I728_9GAMM</name>
<keyword evidence="1" id="KW-1133">Transmembrane helix</keyword>
<dbReference type="Proteomes" id="UP000245887">
    <property type="component" value="Unassembled WGS sequence"/>
</dbReference>
<dbReference type="Pfam" id="PF04246">
    <property type="entry name" value="RseC_MucC"/>
    <property type="match status" value="1"/>
</dbReference>
<sequence>MIEESGTVIARVGDQVWVRTIRRSTCGQCQARHGCGQGALASLSDGRANQLQMVNAIDANVGDTVVVGIGERQLLMASALVYGVPMLGLLLGALVGGWLGPGQDLSTLLGGGLGAGVSFAGVRWLSARRLAPALSPVLLRAGDGTQRIPLNNH</sequence>
<dbReference type="PANTHER" id="PTHR35867">
    <property type="entry name" value="PROTEIN RSEC"/>
    <property type="match status" value="1"/>
</dbReference>
<proteinExistence type="predicted"/>
<keyword evidence="1" id="KW-0812">Transmembrane</keyword>
<organism evidence="2 4">
    <name type="scientific">Tamilnaduibacter salinus</name>
    <dbReference type="NCBI Taxonomy" id="1484056"/>
    <lineage>
        <taxon>Bacteria</taxon>
        <taxon>Pseudomonadati</taxon>
        <taxon>Pseudomonadota</taxon>
        <taxon>Gammaproteobacteria</taxon>
        <taxon>Pseudomonadales</taxon>
        <taxon>Marinobacteraceae</taxon>
        <taxon>Tamilnaduibacter</taxon>
    </lineage>
</organism>
<evidence type="ECO:0000313" key="2">
    <source>
        <dbReference type="EMBL" id="PAV27188.1"/>
    </source>
</evidence>
<dbReference type="PIRSF" id="PIRSF004923">
    <property type="entry name" value="RseC"/>
    <property type="match status" value="1"/>
</dbReference>
<dbReference type="Proteomes" id="UP000218332">
    <property type="component" value="Unassembled WGS sequence"/>
</dbReference>
<dbReference type="InterPro" id="IPR007359">
    <property type="entry name" value="SigmaE_reg_RseC_MucC"/>
</dbReference>
<dbReference type="AlphaFoldDB" id="A0A2A2I728"/>
<keyword evidence="1" id="KW-0472">Membrane</keyword>
<dbReference type="PANTHER" id="PTHR35867:SF1">
    <property type="entry name" value="PROTEIN RSEC"/>
    <property type="match status" value="1"/>
</dbReference>
<evidence type="ECO:0000313" key="5">
    <source>
        <dbReference type="Proteomes" id="UP000245887"/>
    </source>
</evidence>